<keyword evidence="2" id="KW-0804">Transcription</keyword>
<dbReference type="PANTHER" id="PTHR34236:SF1">
    <property type="entry name" value="DIMETHYL SULFOXIDE REDUCTASE TRANSCRIPTIONAL ACTIVATOR"/>
    <property type="match status" value="1"/>
</dbReference>
<proteinExistence type="predicted"/>
<evidence type="ECO:0000256" key="1">
    <source>
        <dbReference type="ARBA" id="ARBA00023015"/>
    </source>
</evidence>
<dbReference type="InterPro" id="IPR031803">
    <property type="entry name" value="BAT_GAF/HTH-assoc"/>
</dbReference>
<evidence type="ECO:0000259" key="3">
    <source>
        <dbReference type="Pfam" id="PF04967"/>
    </source>
</evidence>
<keyword evidence="6" id="KW-1185">Reference proteome</keyword>
<evidence type="ECO:0000259" key="4">
    <source>
        <dbReference type="Pfam" id="PF15915"/>
    </source>
</evidence>
<dbReference type="EMBL" id="MWPH01000005">
    <property type="protein sequence ID" value="OVE82985.1"/>
    <property type="molecule type" value="Genomic_DNA"/>
</dbReference>
<dbReference type="Pfam" id="PF04967">
    <property type="entry name" value="HTH_10"/>
    <property type="match status" value="1"/>
</dbReference>
<organism evidence="5 6">
    <name type="scientific">Natronolimnobius baerhuensis</name>
    <dbReference type="NCBI Taxonomy" id="253108"/>
    <lineage>
        <taxon>Archaea</taxon>
        <taxon>Methanobacteriati</taxon>
        <taxon>Methanobacteriota</taxon>
        <taxon>Stenosarchaea group</taxon>
        <taxon>Halobacteria</taxon>
        <taxon>Halobacteriales</taxon>
        <taxon>Natrialbaceae</taxon>
        <taxon>Natronolimnobius</taxon>
    </lineage>
</organism>
<feature type="domain" description="Bacterioopsin transcriptional activator GAF and HTH associated" evidence="4">
    <location>
        <begin position="17"/>
        <end position="153"/>
    </location>
</feature>
<evidence type="ECO:0000256" key="2">
    <source>
        <dbReference type="ARBA" id="ARBA00023163"/>
    </source>
</evidence>
<dbReference type="InterPro" id="IPR007050">
    <property type="entry name" value="HTH_bacterioopsin"/>
</dbReference>
<sequence length="223" mass="25006">MALIGKLAIGNPVGEQALAEVPEMVLEVEDIRSLADDPWTFVFWAAGDDFQTYESALDDDPTVSTYECLTALPDRRLYRCELSPEGQQHTLQFVAIDENILTIRLTLSASGIEYVGRFPSREALHSFREVCIEQNRSFSVRNLYEEQASGDDERRYGVTASQRETLLTALEQGYFEVPRETRMEDIAGELEISTSAVSAQLRRGQASLLRHTLAAHSSIATRE</sequence>
<accession>A0A202E3W9</accession>
<evidence type="ECO:0000313" key="5">
    <source>
        <dbReference type="EMBL" id="OVE82985.1"/>
    </source>
</evidence>
<evidence type="ECO:0000313" key="6">
    <source>
        <dbReference type="Proteomes" id="UP000196084"/>
    </source>
</evidence>
<reference evidence="5 6" key="1">
    <citation type="submission" date="2017-02" db="EMBL/GenBank/DDBJ databases">
        <title>Natronthermophilus aegyptiacus gen. nov.,sp. nov., an aerobic, extremely halophilic alkalithermophilic archaeon isolated from the athalassohaline Wadi An Natrun, Egypt.</title>
        <authorList>
            <person name="Zhao B."/>
        </authorList>
    </citation>
    <scope>NUCLEOTIDE SEQUENCE [LARGE SCALE GENOMIC DNA]</scope>
    <source>
        <strain evidence="5 6">CGMCC 1.3597</strain>
    </source>
</reference>
<feature type="domain" description="HTH bat-type" evidence="3">
    <location>
        <begin position="159"/>
        <end position="209"/>
    </location>
</feature>
<dbReference type="PANTHER" id="PTHR34236">
    <property type="entry name" value="DIMETHYL SULFOXIDE REDUCTASE TRANSCRIPTIONAL ACTIVATOR"/>
    <property type="match status" value="1"/>
</dbReference>
<keyword evidence="1" id="KW-0805">Transcription regulation</keyword>
<gene>
    <name evidence="5" type="ORF">B2G88_18550</name>
</gene>
<dbReference type="OrthoDB" id="202021at2157"/>
<dbReference type="RefSeq" id="WP_054861937.1">
    <property type="nucleotide sequence ID" value="NZ_MWPH01000005.1"/>
</dbReference>
<protein>
    <submittedName>
        <fullName evidence="5">Bacterio-opsin activator</fullName>
    </submittedName>
</protein>
<dbReference type="Proteomes" id="UP000196084">
    <property type="component" value="Unassembled WGS sequence"/>
</dbReference>
<name>A0A202E3W9_9EURY</name>
<dbReference type="AlphaFoldDB" id="A0A202E3W9"/>
<dbReference type="Pfam" id="PF15915">
    <property type="entry name" value="BAT"/>
    <property type="match status" value="1"/>
</dbReference>
<comment type="caution">
    <text evidence="5">The sequence shown here is derived from an EMBL/GenBank/DDBJ whole genome shotgun (WGS) entry which is preliminary data.</text>
</comment>